<name>A0ABU7R5H8_9FLAO</name>
<organism evidence="1 2">
    <name type="scientific">Chryseobacterium arthrosphaerae</name>
    <dbReference type="NCBI Taxonomy" id="651561"/>
    <lineage>
        <taxon>Bacteria</taxon>
        <taxon>Pseudomonadati</taxon>
        <taxon>Bacteroidota</taxon>
        <taxon>Flavobacteriia</taxon>
        <taxon>Flavobacteriales</taxon>
        <taxon>Weeksellaceae</taxon>
        <taxon>Chryseobacterium group</taxon>
        <taxon>Chryseobacterium</taxon>
    </lineage>
</organism>
<reference evidence="1 2" key="1">
    <citation type="submission" date="2024-01" db="EMBL/GenBank/DDBJ databases">
        <title>Whole genome of Chryseobacterium arthrosphaerae NNCa 2741.</title>
        <authorList>
            <person name="Boriskina E.V."/>
            <person name="Gordinskaya N.A."/>
            <person name="Kropotov V.S."/>
            <person name="Alekseeva A.E."/>
            <person name="Makhova M.A."/>
            <person name="Kryazhev D.V."/>
            <person name="Shkurkina I.S."/>
        </authorList>
    </citation>
    <scope>NUCLEOTIDE SEQUENCE [LARGE SCALE GENOMIC DNA]</scope>
    <source>
        <strain evidence="1 2">NNCa 2741</strain>
    </source>
</reference>
<evidence type="ECO:0000313" key="1">
    <source>
        <dbReference type="EMBL" id="MEE6129885.1"/>
    </source>
</evidence>
<comment type="caution">
    <text evidence="1">The sequence shown here is derived from an EMBL/GenBank/DDBJ whole genome shotgun (WGS) entry which is preliminary data.</text>
</comment>
<dbReference type="RefSeq" id="WP_241309234.1">
    <property type="nucleotide sequence ID" value="NZ_JAKYXJ010000002.1"/>
</dbReference>
<dbReference type="Proteomes" id="UP001350005">
    <property type="component" value="Unassembled WGS sequence"/>
</dbReference>
<proteinExistence type="predicted"/>
<evidence type="ECO:0000313" key="2">
    <source>
        <dbReference type="Proteomes" id="UP001350005"/>
    </source>
</evidence>
<accession>A0ABU7R5H8</accession>
<sequence length="115" mass="13736">MKKDEIARQKLFDGNEEKCLQEVFEIKNQKIKLIDLYNSPLTALKNEIDNTRFDLIVKESQFNLTNSFTEKYISEDGLEINYLKNNDMIFLFSYGEYQPGRYMLFLEGVWHYNLS</sequence>
<dbReference type="EMBL" id="JAZGJU010000063">
    <property type="protein sequence ID" value="MEE6129885.1"/>
    <property type="molecule type" value="Genomic_DNA"/>
</dbReference>
<gene>
    <name evidence="1" type="ORF">V2E39_20975</name>
</gene>
<keyword evidence="2" id="KW-1185">Reference proteome</keyword>
<protein>
    <submittedName>
        <fullName evidence="1">Uncharacterized protein</fullName>
    </submittedName>
</protein>